<accession>A0A6A6SGK3</accession>
<dbReference type="EMBL" id="MU006776">
    <property type="protein sequence ID" value="KAF2646061.1"/>
    <property type="molecule type" value="Genomic_DNA"/>
</dbReference>
<keyword evidence="1" id="KW-0472">Membrane</keyword>
<dbReference type="OrthoDB" id="3647at2759"/>
<gene>
    <name evidence="2" type="ORF">P280DRAFT_464329</name>
</gene>
<proteinExistence type="predicted"/>
<keyword evidence="3" id="KW-1185">Reference proteome</keyword>
<sequence length="115" mass="12667">MGVPYSREIDAAFLQVTPLVQQIAPLITTAKVVVVVIALVQVFVVGLLCAILGVLVAGVVCVNPDLERERRKLVTPAVKWLVRRTRWDLLRGLLFITIPVIFAVFLAVLGFSMWG</sequence>
<reference evidence="2" key="1">
    <citation type="journal article" date="2020" name="Stud. Mycol.">
        <title>101 Dothideomycetes genomes: a test case for predicting lifestyles and emergence of pathogens.</title>
        <authorList>
            <person name="Haridas S."/>
            <person name="Albert R."/>
            <person name="Binder M."/>
            <person name="Bloem J."/>
            <person name="Labutti K."/>
            <person name="Salamov A."/>
            <person name="Andreopoulos B."/>
            <person name="Baker S."/>
            <person name="Barry K."/>
            <person name="Bills G."/>
            <person name="Bluhm B."/>
            <person name="Cannon C."/>
            <person name="Castanera R."/>
            <person name="Culley D."/>
            <person name="Daum C."/>
            <person name="Ezra D."/>
            <person name="Gonzalez J."/>
            <person name="Henrissat B."/>
            <person name="Kuo A."/>
            <person name="Liang C."/>
            <person name="Lipzen A."/>
            <person name="Lutzoni F."/>
            <person name="Magnuson J."/>
            <person name="Mondo S."/>
            <person name="Nolan M."/>
            <person name="Ohm R."/>
            <person name="Pangilinan J."/>
            <person name="Park H.-J."/>
            <person name="Ramirez L."/>
            <person name="Alfaro M."/>
            <person name="Sun H."/>
            <person name="Tritt A."/>
            <person name="Yoshinaga Y."/>
            <person name="Zwiers L.-H."/>
            <person name="Turgeon B."/>
            <person name="Goodwin S."/>
            <person name="Spatafora J."/>
            <person name="Crous P."/>
            <person name="Grigoriev I."/>
        </authorList>
    </citation>
    <scope>NUCLEOTIDE SEQUENCE</scope>
    <source>
        <strain evidence="2">CBS 473.64</strain>
    </source>
</reference>
<dbReference type="AlphaFoldDB" id="A0A6A6SGK3"/>
<feature type="transmembrane region" description="Helical" evidence="1">
    <location>
        <begin position="93"/>
        <end position="114"/>
    </location>
</feature>
<keyword evidence="1" id="KW-0812">Transmembrane</keyword>
<keyword evidence="1" id="KW-1133">Transmembrane helix</keyword>
<dbReference type="Proteomes" id="UP000799753">
    <property type="component" value="Unassembled WGS sequence"/>
</dbReference>
<evidence type="ECO:0000256" key="1">
    <source>
        <dbReference type="SAM" id="Phobius"/>
    </source>
</evidence>
<evidence type="ECO:0000313" key="2">
    <source>
        <dbReference type="EMBL" id="KAF2646061.1"/>
    </source>
</evidence>
<organism evidence="2 3">
    <name type="scientific">Massarina eburnea CBS 473.64</name>
    <dbReference type="NCBI Taxonomy" id="1395130"/>
    <lineage>
        <taxon>Eukaryota</taxon>
        <taxon>Fungi</taxon>
        <taxon>Dikarya</taxon>
        <taxon>Ascomycota</taxon>
        <taxon>Pezizomycotina</taxon>
        <taxon>Dothideomycetes</taxon>
        <taxon>Pleosporomycetidae</taxon>
        <taxon>Pleosporales</taxon>
        <taxon>Massarineae</taxon>
        <taxon>Massarinaceae</taxon>
        <taxon>Massarina</taxon>
    </lineage>
</organism>
<evidence type="ECO:0000313" key="3">
    <source>
        <dbReference type="Proteomes" id="UP000799753"/>
    </source>
</evidence>
<name>A0A6A6SGK3_9PLEO</name>
<protein>
    <submittedName>
        <fullName evidence="2">Uncharacterized protein</fullName>
    </submittedName>
</protein>
<feature type="transmembrane region" description="Helical" evidence="1">
    <location>
        <begin position="32"/>
        <end position="62"/>
    </location>
</feature>